<dbReference type="SUPFAM" id="SSF102405">
    <property type="entry name" value="MCP/YpsA-like"/>
    <property type="match status" value="1"/>
</dbReference>
<dbReference type="STRING" id="553219.CAMSH0001_2117"/>
<dbReference type="Pfam" id="PF03641">
    <property type="entry name" value="Lysine_decarbox"/>
    <property type="match status" value="1"/>
</dbReference>
<dbReference type="AlphaFoldDB" id="C6RDZ0"/>
<dbReference type="GO" id="GO:0008714">
    <property type="term" value="F:AMP nucleosidase activity"/>
    <property type="evidence" value="ECO:0007669"/>
    <property type="project" value="UniProtKB-EC"/>
</dbReference>
<evidence type="ECO:0000256" key="1">
    <source>
        <dbReference type="ARBA" id="ARBA00000274"/>
    </source>
</evidence>
<dbReference type="EC" id="3.2.2.n1" evidence="2"/>
<evidence type="ECO:0000313" key="4">
    <source>
        <dbReference type="Proteomes" id="UP000003107"/>
    </source>
</evidence>
<comment type="similarity">
    <text evidence="2">Belongs to the LOG family.</text>
</comment>
<comment type="caution">
    <text evidence="3">The sequence shown here is derived from an EMBL/GenBank/DDBJ whole genome shotgun (WGS) entry which is preliminary data.</text>
</comment>
<dbReference type="InterPro" id="IPR052341">
    <property type="entry name" value="LOG_family_nucleotidases"/>
</dbReference>
<keyword evidence="2" id="KW-0378">Hydrolase</keyword>
<keyword evidence="2" id="KW-0203">Cytokinin biosynthesis</keyword>
<name>C6RDZ0_9BACT</name>
<dbReference type="Gene3D" id="3.40.50.450">
    <property type="match status" value="1"/>
</dbReference>
<accession>C6RDZ0</accession>
<dbReference type="eggNOG" id="COG1611">
    <property type="taxonomic scope" value="Bacteria"/>
</dbReference>
<sequence length="184" mass="20195">MTYKNPSVTFFGSARFDENSKYCKMAFSLAKELANGGFAVISGGGPGVMEAANKGAYESGKSPSVGLNIVLPFEQVTNKYATTSFIFSNLSARKFALIERSSAFLVFPGGFGTLDELFEILVLAQIGAKKAKIFLIGREFWSKLDDFIKTTLIREKAVSKEDLSLYTISDDLDAVRDEILRILD</sequence>
<dbReference type="NCBIfam" id="TIGR00730">
    <property type="entry name" value="Rossman fold protein, TIGR00730 family"/>
    <property type="match status" value="1"/>
</dbReference>
<keyword evidence="4" id="KW-1185">Reference proteome</keyword>
<dbReference type="InterPro" id="IPR005269">
    <property type="entry name" value="LOG"/>
</dbReference>
<dbReference type="Proteomes" id="UP000003107">
    <property type="component" value="Unassembled WGS sequence"/>
</dbReference>
<dbReference type="GO" id="GO:0005829">
    <property type="term" value="C:cytosol"/>
    <property type="evidence" value="ECO:0007669"/>
    <property type="project" value="TreeGrafter"/>
</dbReference>
<proteinExistence type="inferred from homology"/>
<dbReference type="PANTHER" id="PTHR43393:SF2">
    <property type="entry name" value="CYTOKININ RIBOSIDE 5'-MONOPHOSPHATE PHOSPHORIBOHYDROLASE"/>
    <property type="match status" value="1"/>
</dbReference>
<reference evidence="3 4" key="1">
    <citation type="submission" date="2009-07" db="EMBL/GenBank/DDBJ databases">
        <authorList>
            <person name="Madupu R."/>
            <person name="Sebastian Y."/>
            <person name="Durkin A.S."/>
            <person name="Torralba M."/>
            <person name="Methe B."/>
            <person name="Sutton G.G."/>
            <person name="Strausberg R.L."/>
            <person name="Nelson K.E."/>
        </authorList>
    </citation>
    <scope>NUCLEOTIDE SEQUENCE [LARGE SCALE GENOMIC DNA]</scope>
    <source>
        <strain evidence="3 4">RM3277</strain>
    </source>
</reference>
<dbReference type="PANTHER" id="PTHR43393">
    <property type="entry name" value="CYTOKININ RIBOSIDE 5'-MONOPHOSPHATE PHOSPHORIBOHYDROLASE"/>
    <property type="match status" value="1"/>
</dbReference>
<gene>
    <name evidence="3" type="ORF">CAMSH0001_2117</name>
</gene>
<comment type="catalytic activity">
    <reaction evidence="1">
        <text>AMP + H2O = D-ribose 5-phosphate + adenine</text>
        <dbReference type="Rhea" id="RHEA:20129"/>
        <dbReference type="ChEBI" id="CHEBI:15377"/>
        <dbReference type="ChEBI" id="CHEBI:16708"/>
        <dbReference type="ChEBI" id="CHEBI:78346"/>
        <dbReference type="ChEBI" id="CHEBI:456215"/>
        <dbReference type="EC" id="3.2.2.4"/>
    </reaction>
</comment>
<evidence type="ECO:0000256" key="2">
    <source>
        <dbReference type="RuleBase" id="RU363015"/>
    </source>
</evidence>
<dbReference type="EMBL" id="ACVQ01000013">
    <property type="protein sequence ID" value="EET80401.1"/>
    <property type="molecule type" value="Genomic_DNA"/>
</dbReference>
<organism evidence="3 4">
    <name type="scientific">Campylobacter showae RM3277</name>
    <dbReference type="NCBI Taxonomy" id="553219"/>
    <lineage>
        <taxon>Bacteria</taxon>
        <taxon>Pseudomonadati</taxon>
        <taxon>Campylobacterota</taxon>
        <taxon>Epsilonproteobacteria</taxon>
        <taxon>Campylobacterales</taxon>
        <taxon>Campylobacteraceae</taxon>
        <taxon>Campylobacter</taxon>
    </lineage>
</organism>
<dbReference type="InterPro" id="IPR031100">
    <property type="entry name" value="LOG_fam"/>
</dbReference>
<protein>
    <recommendedName>
        <fullName evidence="2">Cytokinin riboside 5'-monophosphate phosphoribohydrolase</fullName>
        <ecNumber evidence="2">3.2.2.n1</ecNumber>
    </recommendedName>
</protein>
<dbReference type="GO" id="GO:0009691">
    <property type="term" value="P:cytokinin biosynthetic process"/>
    <property type="evidence" value="ECO:0007669"/>
    <property type="project" value="UniProtKB-UniRule"/>
</dbReference>
<evidence type="ECO:0000313" key="3">
    <source>
        <dbReference type="EMBL" id="EET80401.1"/>
    </source>
</evidence>